<dbReference type="STRING" id="65393.PCC7424_4572"/>
<evidence type="ECO:0000313" key="9">
    <source>
        <dbReference type="Proteomes" id="UP000002384"/>
    </source>
</evidence>
<dbReference type="PANTHER" id="PTHR48022">
    <property type="entry name" value="PLASTIDIC GLUCOSE TRANSPORTER 4"/>
    <property type="match status" value="1"/>
</dbReference>
<comment type="similarity">
    <text evidence="2">Belongs to the major facilitator superfamily. Sugar transporter (TC 2.A.1.1) family.</text>
</comment>
<keyword evidence="4 6" id="KW-1133">Transmembrane helix</keyword>
<dbReference type="eggNOG" id="COG2814">
    <property type="taxonomic scope" value="Bacteria"/>
</dbReference>
<dbReference type="InterPro" id="IPR005829">
    <property type="entry name" value="Sugar_transporter_CS"/>
</dbReference>
<comment type="subcellular location">
    <subcellularLocation>
        <location evidence="1">Cell membrane</location>
        <topology evidence="1">Multi-pass membrane protein</topology>
    </subcellularLocation>
</comment>
<evidence type="ECO:0000256" key="3">
    <source>
        <dbReference type="ARBA" id="ARBA00022692"/>
    </source>
</evidence>
<feature type="transmembrane region" description="Helical" evidence="6">
    <location>
        <begin position="319"/>
        <end position="339"/>
    </location>
</feature>
<proteinExistence type="inferred from homology"/>
<evidence type="ECO:0000256" key="1">
    <source>
        <dbReference type="ARBA" id="ARBA00004651"/>
    </source>
</evidence>
<dbReference type="HOGENOM" id="CLU_001265_46_6_3"/>
<accession>B7KAG0</accession>
<dbReference type="InterPro" id="IPR050360">
    <property type="entry name" value="MFS_Sugar_Transporters"/>
</dbReference>
<dbReference type="InterPro" id="IPR005828">
    <property type="entry name" value="MFS_sugar_transport-like"/>
</dbReference>
<dbReference type="PROSITE" id="PS50850">
    <property type="entry name" value="MFS"/>
    <property type="match status" value="1"/>
</dbReference>
<evidence type="ECO:0000256" key="2">
    <source>
        <dbReference type="ARBA" id="ARBA00010992"/>
    </source>
</evidence>
<evidence type="ECO:0000256" key="6">
    <source>
        <dbReference type="SAM" id="Phobius"/>
    </source>
</evidence>
<name>B7KAG0_GLOC7</name>
<protein>
    <submittedName>
        <fullName evidence="8">General substrate transporter</fullName>
    </submittedName>
</protein>
<dbReference type="Pfam" id="PF00083">
    <property type="entry name" value="Sugar_tr"/>
    <property type="match status" value="1"/>
</dbReference>
<dbReference type="PROSITE" id="PS00217">
    <property type="entry name" value="SUGAR_TRANSPORT_2"/>
    <property type="match status" value="1"/>
</dbReference>
<feature type="transmembrane region" description="Helical" evidence="6">
    <location>
        <begin position="192"/>
        <end position="215"/>
    </location>
</feature>
<dbReference type="RefSeq" id="WP_015956517.1">
    <property type="nucleotide sequence ID" value="NC_011729.1"/>
</dbReference>
<feature type="transmembrane region" description="Helical" evidence="6">
    <location>
        <begin position="437"/>
        <end position="458"/>
    </location>
</feature>
<dbReference type="InterPro" id="IPR036259">
    <property type="entry name" value="MFS_trans_sf"/>
</dbReference>
<dbReference type="Proteomes" id="UP000002384">
    <property type="component" value="Chromosome"/>
</dbReference>
<feature type="transmembrane region" description="Helical" evidence="6">
    <location>
        <begin position="117"/>
        <end position="138"/>
    </location>
</feature>
<sequence length="477" mass="51305">MTTITQPTSFEERLNQSKITPTMWLLWALSAGLIALDGFDFFIIGVALPFLQRDFSLTAVEIAAVAVAAVSGSLLGSLTLGPVTDKIGRQVMLLVDVAIFVIATAGTALAWNGVSLIIFRFLVGIGIGADYPISVSYITENVPSRLRGRMVIGAFTFQAFGAFLGAITGLFVIHIFNLLYPDSPQPAIQYAWRWMLGVGLLLAIAVGILRLSFLLESPRYYIARGEYEEASKAASTLLDEPINITPETDPPQREPNLPYWALFASGYRQRTILASVPWFLQDIATYGIGIFTPAIIGVLAFAREDNFMAREMASAKGSAFVDLFLIAGFIMAVILIEPVGRMKLQIIGFLGMAIGLLILAASNSLGDETNITLVFCGFLVFNLMMNAGPNSTTFLLSGEIFPTSIRASGAGFAAAFAKAGAVVGTFALPLLQNSLGTATLLIVLSLLCVLAAIITYFYRIETGGRSLEAVDQVEFTQ</sequence>
<dbReference type="KEGG" id="cyc:PCC7424_4572"/>
<dbReference type="AlphaFoldDB" id="B7KAG0"/>
<dbReference type="InterPro" id="IPR020846">
    <property type="entry name" value="MFS_dom"/>
</dbReference>
<dbReference type="Gene3D" id="1.20.1250.20">
    <property type="entry name" value="MFS general substrate transporter like domains"/>
    <property type="match status" value="1"/>
</dbReference>
<reference evidence="9" key="1">
    <citation type="journal article" date="2011" name="MBio">
        <title>Novel metabolic attributes of the genus Cyanothece, comprising a group of unicellular nitrogen-fixing Cyanobacteria.</title>
        <authorList>
            <person name="Bandyopadhyay A."/>
            <person name="Elvitigala T."/>
            <person name="Welsh E."/>
            <person name="Stockel J."/>
            <person name="Liberton M."/>
            <person name="Min H."/>
            <person name="Sherman L.A."/>
            <person name="Pakrasi H.B."/>
        </authorList>
    </citation>
    <scope>NUCLEOTIDE SEQUENCE [LARGE SCALE GENOMIC DNA]</scope>
    <source>
        <strain evidence="9">PCC 7424</strain>
    </source>
</reference>
<dbReference type="GO" id="GO:0005886">
    <property type="term" value="C:plasma membrane"/>
    <property type="evidence" value="ECO:0007669"/>
    <property type="project" value="UniProtKB-SubCell"/>
</dbReference>
<dbReference type="PANTHER" id="PTHR48022:SF2">
    <property type="entry name" value="PLASTIDIC GLUCOSE TRANSPORTER 4"/>
    <property type="match status" value="1"/>
</dbReference>
<organism evidence="8 9">
    <name type="scientific">Gloeothece citriformis (strain PCC 7424)</name>
    <name type="common">Cyanothece sp. (strain PCC 7424)</name>
    <dbReference type="NCBI Taxonomy" id="65393"/>
    <lineage>
        <taxon>Bacteria</taxon>
        <taxon>Bacillati</taxon>
        <taxon>Cyanobacteriota</taxon>
        <taxon>Cyanophyceae</taxon>
        <taxon>Oscillatoriophycideae</taxon>
        <taxon>Chroococcales</taxon>
        <taxon>Aphanothecaceae</taxon>
        <taxon>Gloeothece</taxon>
        <taxon>Gloeothece citriformis</taxon>
    </lineage>
</organism>
<evidence type="ECO:0000256" key="4">
    <source>
        <dbReference type="ARBA" id="ARBA00022989"/>
    </source>
</evidence>
<dbReference type="SUPFAM" id="SSF103473">
    <property type="entry name" value="MFS general substrate transporter"/>
    <property type="match status" value="1"/>
</dbReference>
<feature type="transmembrane region" description="Helical" evidence="6">
    <location>
        <begin position="24"/>
        <end position="50"/>
    </location>
</feature>
<dbReference type="OrthoDB" id="9787026at2"/>
<feature type="transmembrane region" description="Helical" evidence="6">
    <location>
        <begin position="150"/>
        <end position="180"/>
    </location>
</feature>
<evidence type="ECO:0000313" key="8">
    <source>
        <dbReference type="EMBL" id="ACK72934.1"/>
    </source>
</evidence>
<feature type="transmembrane region" description="Helical" evidence="6">
    <location>
        <begin position="346"/>
        <end position="365"/>
    </location>
</feature>
<keyword evidence="9" id="KW-1185">Reference proteome</keyword>
<feature type="transmembrane region" description="Helical" evidence="6">
    <location>
        <begin position="371"/>
        <end position="388"/>
    </location>
</feature>
<gene>
    <name evidence="8" type="ordered locus">PCC7424_4572</name>
</gene>
<feature type="transmembrane region" description="Helical" evidence="6">
    <location>
        <begin position="93"/>
        <end position="111"/>
    </location>
</feature>
<evidence type="ECO:0000259" key="7">
    <source>
        <dbReference type="PROSITE" id="PS50850"/>
    </source>
</evidence>
<feature type="transmembrane region" description="Helical" evidence="6">
    <location>
        <begin position="409"/>
        <end position="431"/>
    </location>
</feature>
<keyword evidence="3 6" id="KW-0812">Transmembrane</keyword>
<dbReference type="EMBL" id="CP001291">
    <property type="protein sequence ID" value="ACK72934.1"/>
    <property type="molecule type" value="Genomic_DNA"/>
</dbReference>
<evidence type="ECO:0000256" key="5">
    <source>
        <dbReference type="ARBA" id="ARBA00023136"/>
    </source>
</evidence>
<keyword evidence="5 6" id="KW-0472">Membrane</keyword>
<feature type="domain" description="Major facilitator superfamily (MFS) profile" evidence="7">
    <location>
        <begin position="26"/>
        <end position="463"/>
    </location>
</feature>
<dbReference type="GO" id="GO:0005351">
    <property type="term" value="F:carbohydrate:proton symporter activity"/>
    <property type="evidence" value="ECO:0007669"/>
    <property type="project" value="TreeGrafter"/>
</dbReference>
<feature type="transmembrane region" description="Helical" evidence="6">
    <location>
        <begin position="278"/>
        <end position="299"/>
    </location>
</feature>
<feature type="transmembrane region" description="Helical" evidence="6">
    <location>
        <begin position="62"/>
        <end position="81"/>
    </location>
</feature>